<dbReference type="Proteomes" id="UP001566132">
    <property type="component" value="Unassembled WGS sequence"/>
</dbReference>
<evidence type="ECO:0000313" key="4">
    <source>
        <dbReference type="EMBL" id="KAL1517338.1"/>
    </source>
</evidence>
<dbReference type="Pfam" id="PF00147">
    <property type="entry name" value="Fibrinogen_C"/>
    <property type="match status" value="1"/>
</dbReference>
<feature type="domain" description="Fibrinogen C-terminal" evidence="3">
    <location>
        <begin position="125"/>
        <end position="348"/>
    </location>
</feature>
<dbReference type="EMBL" id="JBDJPC010000001">
    <property type="protein sequence ID" value="KAL1517338.1"/>
    <property type="molecule type" value="Genomic_DNA"/>
</dbReference>
<accession>A0ABD1FH27</accession>
<feature type="chain" id="PRO_5044773976" description="Fibrinogen C-terminal domain-containing protein" evidence="2">
    <location>
        <begin position="22"/>
        <end position="348"/>
    </location>
</feature>
<dbReference type="PANTHER" id="PTHR19143:SF458">
    <property type="entry name" value="FIBRINOGEN C-TERMINAL DOMAIN-CONTAINING PROTEIN-RELATED"/>
    <property type="match status" value="1"/>
</dbReference>
<dbReference type="InterPro" id="IPR002181">
    <property type="entry name" value="Fibrinogen_a/b/g_C_dom"/>
</dbReference>
<comment type="caution">
    <text evidence="4">The sequence shown here is derived from an EMBL/GenBank/DDBJ whole genome shotgun (WGS) entry which is preliminary data.</text>
</comment>
<proteinExistence type="predicted"/>
<dbReference type="PANTHER" id="PTHR19143">
    <property type="entry name" value="FIBRINOGEN/TENASCIN/ANGIOPOEITIN"/>
    <property type="match status" value="1"/>
</dbReference>
<reference evidence="4 5" key="1">
    <citation type="submission" date="2024-05" db="EMBL/GenBank/DDBJ databases">
        <title>Genetic variation in Jamaican populations of the coffee berry borer (Hypothenemus hampei).</title>
        <authorList>
            <person name="Errbii M."/>
            <person name="Myrie A."/>
        </authorList>
    </citation>
    <scope>NUCLEOTIDE SEQUENCE [LARGE SCALE GENOMIC DNA]</scope>
    <source>
        <strain evidence="4">JA-Hopewell-2020-01-JO</strain>
        <tissue evidence="4">Whole body</tissue>
    </source>
</reference>
<dbReference type="PROSITE" id="PS51406">
    <property type="entry name" value="FIBRINOGEN_C_2"/>
    <property type="match status" value="1"/>
</dbReference>
<dbReference type="CDD" id="cd00087">
    <property type="entry name" value="FReD"/>
    <property type="match status" value="1"/>
</dbReference>
<dbReference type="InterPro" id="IPR050373">
    <property type="entry name" value="Fibrinogen_C-term_domain"/>
</dbReference>
<gene>
    <name evidence="4" type="ORF">ABEB36_001113</name>
</gene>
<name>A0ABD1FH27_HYPHA</name>
<dbReference type="SMART" id="SM00186">
    <property type="entry name" value="FBG"/>
    <property type="match status" value="1"/>
</dbReference>
<keyword evidence="1" id="KW-0175">Coiled coil</keyword>
<keyword evidence="5" id="KW-1185">Reference proteome</keyword>
<evidence type="ECO:0000313" key="5">
    <source>
        <dbReference type="Proteomes" id="UP001566132"/>
    </source>
</evidence>
<dbReference type="AlphaFoldDB" id="A0ABD1FH27"/>
<evidence type="ECO:0000259" key="3">
    <source>
        <dbReference type="PROSITE" id="PS51406"/>
    </source>
</evidence>
<dbReference type="InterPro" id="IPR036056">
    <property type="entry name" value="Fibrinogen-like_C"/>
</dbReference>
<dbReference type="NCBIfam" id="NF040941">
    <property type="entry name" value="GGGWT_bact"/>
    <property type="match status" value="1"/>
</dbReference>
<evidence type="ECO:0000256" key="1">
    <source>
        <dbReference type="SAM" id="Coils"/>
    </source>
</evidence>
<dbReference type="SUPFAM" id="SSF56496">
    <property type="entry name" value="Fibrinogen C-terminal domain-like"/>
    <property type="match status" value="1"/>
</dbReference>
<dbReference type="Gene3D" id="3.90.215.10">
    <property type="entry name" value="Gamma Fibrinogen, chain A, domain 1"/>
    <property type="match status" value="1"/>
</dbReference>
<dbReference type="InterPro" id="IPR014716">
    <property type="entry name" value="Fibrinogen_a/b/g_C_1"/>
</dbReference>
<sequence>MEPLTFLLVFFECILLSTVRANNQTELVGQVKQLDEKIDALRREVWSSTRNVPQHMRRDIEDLKKRSETSENTLDSLDRKLQLVITSLNLVIYDLSIIKQNVTDISLTINTFNERSIVKDAIQQVFQNQYPSNCLEIKQKTPKAPSAVYSLQFKNSSNVVLAFCEMEYDNGGWTVFHNRYDGQQDFDLDWNNYRNGFGNIAGEHWLGLEKIYQMTKGEIHELLVDMMGENDARAVAHYKQFAIGGEEEGYALKLLADWSGNTGDSFDYHAGSKFSTKDRDQDNWAEGNCAQSHGGGWWYKSCDRCNFNNRYSPGSQSNHLQYQIMYWDSFGGPLKGLKAARMLVRPRQ</sequence>
<feature type="signal peptide" evidence="2">
    <location>
        <begin position="1"/>
        <end position="21"/>
    </location>
</feature>
<organism evidence="4 5">
    <name type="scientific">Hypothenemus hampei</name>
    <name type="common">Coffee berry borer</name>
    <dbReference type="NCBI Taxonomy" id="57062"/>
    <lineage>
        <taxon>Eukaryota</taxon>
        <taxon>Metazoa</taxon>
        <taxon>Ecdysozoa</taxon>
        <taxon>Arthropoda</taxon>
        <taxon>Hexapoda</taxon>
        <taxon>Insecta</taxon>
        <taxon>Pterygota</taxon>
        <taxon>Neoptera</taxon>
        <taxon>Endopterygota</taxon>
        <taxon>Coleoptera</taxon>
        <taxon>Polyphaga</taxon>
        <taxon>Cucujiformia</taxon>
        <taxon>Curculionidae</taxon>
        <taxon>Scolytinae</taxon>
        <taxon>Hypothenemus</taxon>
    </lineage>
</organism>
<feature type="coiled-coil region" evidence="1">
    <location>
        <begin position="24"/>
        <end position="80"/>
    </location>
</feature>
<evidence type="ECO:0000256" key="2">
    <source>
        <dbReference type="SAM" id="SignalP"/>
    </source>
</evidence>
<protein>
    <recommendedName>
        <fullName evidence="3">Fibrinogen C-terminal domain-containing protein</fullName>
    </recommendedName>
</protein>
<keyword evidence="2" id="KW-0732">Signal</keyword>